<feature type="region of interest" description="Disordered" evidence="1">
    <location>
        <begin position="42"/>
        <end position="123"/>
    </location>
</feature>
<name>G2SZI4_ROSHA</name>
<dbReference type="Proteomes" id="UP000008178">
    <property type="component" value="Chromosome"/>
</dbReference>
<dbReference type="SUPFAM" id="SSF51261">
    <property type="entry name" value="Duplicated hybrid motif"/>
    <property type="match status" value="1"/>
</dbReference>
<evidence type="ECO:0000313" key="5">
    <source>
        <dbReference type="Proteomes" id="UP000008178"/>
    </source>
</evidence>
<sequence>MVKKMRKSRFWAFLGRKQYVIAGAIVIAAAVATTVIYSDHEQQQREQLEEELAQENTPEEAGLVAATESTEQTAQASAVIPPEQTAETEKLEQKAAETTESTEVAQVEKEAENETAETGAGVNALHFDPEDGMLWPMEGNVILNYSMDSTIYFATLDQYKYNPAVIIAGEVNNKVYSVAKGKVIGLSNNEETGCTMTVDLGDGYRAIYGQLKEPNFAVGDYVESGHVLGYVAEPTKYYSVEGSNLYFALQKDGQPVDPVAFFQS</sequence>
<dbReference type="KEGG" id="rho:RHOM_00555"/>
<protein>
    <recommendedName>
        <fullName evidence="3">M23ase beta-sheet core domain-containing protein</fullName>
    </recommendedName>
</protein>
<keyword evidence="5" id="KW-1185">Reference proteome</keyword>
<dbReference type="HOGENOM" id="CLU_029425_11_0_9"/>
<evidence type="ECO:0000256" key="1">
    <source>
        <dbReference type="SAM" id="MobiDB-lite"/>
    </source>
</evidence>
<feature type="compositionally biased region" description="Low complexity" evidence="1">
    <location>
        <begin position="65"/>
        <end position="78"/>
    </location>
</feature>
<dbReference type="eggNOG" id="COG0739">
    <property type="taxonomic scope" value="Bacteria"/>
</dbReference>
<gene>
    <name evidence="4" type="ordered locus">RHOM_00555</name>
</gene>
<dbReference type="PANTHER" id="PTHR21666:SF270">
    <property type="entry name" value="MUREIN HYDROLASE ACTIVATOR ENVC"/>
    <property type="match status" value="1"/>
</dbReference>
<evidence type="ECO:0000256" key="2">
    <source>
        <dbReference type="SAM" id="Phobius"/>
    </source>
</evidence>
<dbReference type="AlphaFoldDB" id="G2SZI4"/>
<dbReference type="CDD" id="cd12797">
    <property type="entry name" value="M23_peptidase"/>
    <property type="match status" value="1"/>
</dbReference>
<accession>G2SZI4</accession>
<dbReference type="InterPro" id="IPR011055">
    <property type="entry name" value="Dup_hybrid_motif"/>
</dbReference>
<dbReference type="STRING" id="585394.RHOM_00555"/>
<dbReference type="GO" id="GO:0004222">
    <property type="term" value="F:metalloendopeptidase activity"/>
    <property type="evidence" value="ECO:0007669"/>
    <property type="project" value="TreeGrafter"/>
</dbReference>
<keyword evidence="2" id="KW-1133">Transmembrane helix</keyword>
<evidence type="ECO:0000259" key="3">
    <source>
        <dbReference type="Pfam" id="PF01551"/>
    </source>
</evidence>
<dbReference type="InterPro" id="IPR016047">
    <property type="entry name" value="M23ase_b-sheet_dom"/>
</dbReference>
<evidence type="ECO:0000313" key="4">
    <source>
        <dbReference type="EMBL" id="AEN95238.1"/>
    </source>
</evidence>
<proteinExistence type="predicted"/>
<dbReference type="Gene3D" id="2.70.70.10">
    <property type="entry name" value="Glucose Permease (Domain IIA)"/>
    <property type="match status" value="1"/>
</dbReference>
<keyword evidence="2" id="KW-0472">Membrane</keyword>
<dbReference type="PANTHER" id="PTHR21666">
    <property type="entry name" value="PEPTIDASE-RELATED"/>
    <property type="match status" value="1"/>
</dbReference>
<dbReference type="InterPro" id="IPR050570">
    <property type="entry name" value="Cell_wall_metabolism_enzyme"/>
</dbReference>
<feature type="transmembrane region" description="Helical" evidence="2">
    <location>
        <begin position="20"/>
        <end position="38"/>
    </location>
</feature>
<keyword evidence="2" id="KW-0812">Transmembrane</keyword>
<reference evidence="4 5" key="1">
    <citation type="journal article" date="2015" name="Genome Announc.">
        <title>Complete genome sequence of the human gut symbiont Roseburia hominis.</title>
        <authorList>
            <person name="Travis A.J."/>
            <person name="Kelly D."/>
            <person name="Flint H.J."/>
            <person name="Aminov R.I."/>
        </authorList>
    </citation>
    <scope>NUCLEOTIDE SEQUENCE [LARGE SCALE GENOMIC DNA]</scope>
    <source>
        <strain evidence="5">DSM 16839 / JCM 17582 / NCIMB 14029 / A2-183</strain>
    </source>
</reference>
<dbReference type="Pfam" id="PF01551">
    <property type="entry name" value="Peptidase_M23"/>
    <property type="match status" value="1"/>
</dbReference>
<dbReference type="EMBL" id="CP003040">
    <property type="protein sequence ID" value="AEN95238.1"/>
    <property type="molecule type" value="Genomic_DNA"/>
</dbReference>
<organism evidence="4 5">
    <name type="scientific">Roseburia hominis (strain DSM 16839 / JCM 17582 / NCIMB 14029 / A2-183)</name>
    <dbReference type="NCBI Taxonomy" id="585394"/>
    <lineage>
        <taxon>Bacteria</taxon>
        <taxon>Bacillati</taxon>
        <taxon>Bacillota</taxon>
        <taxon>Clostridia</taxon>
        <taxon>Lachnospirales</taxon>
        <taxon>Lachnospiraceae</taxon>
        <taxon>Roseburia</taxon>
    </lineage>
</organism>
<feature type="compositionally biased region" description="Basic and acidic residues" evidence="1">
    <location>
        <begin position="87"/>
        <end position="97"/>
    </location>
</feature>
<feature type="domain" description="M23ase beta-sheet core" evidence="3">
    <location>
        <begin position="163"/>
        <end position="258"/>
    </location>
</feature>